<dbReference type="PANTHER" id="PTHR37311:SF1">
    <property type="entry name" value="2-PHOSPHOSULFOLACTATE PHOSPHATASE-RELATED"/>
    <property type="match status" value="1"/>
</dbReference>
<dbReference type="PANTHER" id="PTHR37311">
    <property type="entry name" value="2-PHOSPHOSULFOLACTATE PHOSPHATASE-RELATED"/>
    <property type="match status" value="1"/>
</dbReference>
<evidence type="ECO:0000256" key="6">
    <source>
        <dbReference type="ARBA" id="ARBA00022842"/>
    </source>
</evidence>
<comment type="catalytic activity">
    <reaction evidence="7 8">
        <text>(2R)-O-phospho-3-sulfolactate + H2O = (2R)-3-sulfolactate + phosphate</text>
        <dbReference type="Rhea" id="RHEA:23416"/>
        <dbReference type="ChEBI" id="CHEBI:15377"/>
        <dbReference type="ChEBI" id="CHEBI:15597"/>
        <dbReference type="ChEBI" id="CHEBI:43474"/>
        <dbReference type="ChEBI" id="CHEBI:58738"/>
        <dbReference type="EC" id="3.1.3.71"/>
    </reaction>
</comment>
<dbReference type="Proteomes" id="UP000292209">
    <property type="component" value="Unassembled WGS sequence"/>
</dbReference>
<reference evidence="9 10" key="1">
    <citation type="submission" date="2019-02" db="EMBL/GenBank/DDBJ databases">
        <title>Genomic Encyclopedia of Archaeal and Bacterial Type Strains, Phase II (KMG-II): from individual species to whole genera.</title>
        <authorList>
            <person name="Goeker M."/>
        </authorList>
    </citation>
    <scope>NUCLEOTIDE SEQUENCE [LARGE SCALE GENOMIC DNA]</scope>
    <source>
        <strain evidence="9 10">DSM 21411</strain>
    </source>
</reference>
<evidence type="ECO:0000256" key="4">
    <source>
        <dbReference type="ARBA" id="ARBA00021948"/>
    </source>
</evidence>
<evidence type="ECO:0000256" key="1">
    <source>
        <dbReference type="ARBA" id="ARBA00001946"/>
    </source>
</evidence>
<evidence type="ECO:0000256" key="3">
    <source>
        <dbReference type="ARBA" id="ARBA00012953"/>
    </source>
</evidence>
<organism evidence="9 10">
    <name type="scientific">Cecembia calidifontis</name>
    <dbReference type="NCBI Taxonomy" id="1187080"/>
    <lineage>
        <taxon>Bacteria</taxon>
        <taxon>Pseudomonadati</taxon>
        <taxon>Bacteroidota</taxon>
        <taxon>Cytophagia</taxon>
        <taxon>Cytophagales</taxon>
        <taxon>Cyclobacteriaceae</taxon>
        <taxon>Cecembia</taxon>
    </lineage>
</organism>
<proteinExistence type="inferred from homology"/>
<evidence type="ECO:0000256" key="5">
    <source>
        <dbReference type="ARBA" id="ARBA00022801"/>
    </source>
</evidence>
<dbReference type="GO" id="GO:0050545">
    <property type="term" value="F:sulfopyruvate decarboxylase activity"/>
    <property type="evidence" value="ECO:0007669"/>
    <property type="project" value="TreeGrafter"/>
</dbReference>
<evidence type="ECO:0000313" key="9">
    <source>
        <dbReference type="EMBL" id="RZS96976.1"/>
    </source>
</evidence>
<comment type="cofactor">
    <cofactor evidence="1 8">
        <name>Mg(2+)</name>
        <dbReference type="ChEBI" id="CHEBI:18420"/>
    </cofactor>
</comment>
<dbReference type="Pfam" id="PF04029">
    <property type="entry name" value="2-ph_phosp"/>
    <property type="match status" value="1"/>
</dbReference>
<protein>
    <recommendedName>
        <fullName evidence="4 8">Probable 2-phosphosulfolactate phosphatase</fullName>
        <ecNumber evidence="3 8">3.1.3.71</ecNumber>
    </recommendedName>
</protein>
<comment type="caution">
    <text evidence="9">The sequence shown here is derived from an EMBL/GenBank/DDBJ whole genome shotgun (WGS) entry which is preliminary data.</text>
</comment>
<evidence type="ECO:0000256" key="2">
    <source>
        <dbReference type="ARBA" id="ARBA00009997"/>
    </source>
</evidence>
<keyword evidence="10" id="KW-1185">Reference proteome</keyword>
<comment type="similarity">
    <text evidence="2 8">Belongs to the ComB family.</text>
</comment>
<dbReference type="InterPro" id="IPR005238">
    <property type="entry name" value="ComB-like"/>
</dbReference>
<accession>A0A4Q7P9R1</accession>
<evidence type="ECO:0000256" key="7">
    <source>
        <dbReference type="ARBA" id="ARBA00033711"/>
    </source>
</evidence>
<sequence length="244" mass="27167">MSQTKNKMKRIETCLSPELLHLYNLQGKNVLIVDIFRATTSMISALANGVISIRPFRSLEECEAMKHEGFIIAGERDGKKVESFDLGNSPLSYLNHTFSNRKIAMTTTNGTLAIDAVKAIANKVLIGAFINLNATIEYLKNQEEDLVILCAGWKGKFNLEDSLYAGAIAYFLSKDYTTDCDGTLAMKSLYQFNQNNIKAFLANASHTKRLQNQNIEADIDFCLSYDIFDVIGLVKDGEIIAQQS</sequence>
<dbReference type="Gene3D" id="3.90.1560.10">
    <property type="entry name" value="ComB-like"/>
    <property type="match status" value="1"/>
</dbReference>
<dbReference type="SUPFAM" id="SSF142823">
    <property type="entry name" value="ComB-like"/>
    <property type="match status" value="1"/>
</dbReference>
<name>A0A4Q7P9R1_9BACT</name>
<dbReference type="EC" id="3.1.3.71" evidence="3 8"/>
<evidence type="ECO:0000313" key="10">
    <source>
        <dbReference type="Proteomes" id="UP000292209"/>
    </source>
</evidence>
<dbReference type="InterPro" id="IPR036702">
    <property type="entry name" value="ComB-like_sf"/>
</dbReference>
<dbReference type="GO" id="GO:0000287">
    <property type="term" value="F:magnesium ion binding"/>
    <property type="evidence" value="ECO:0007669"/>
    <property type="project" value="UniProtKB-UniRule"/>
</dbReference>
<gene>
    <name evidence="8" type="primary">comB</name>
    <name evidence="9" type="ORF">BC751_2572</name>
</gene>
<keyword evidence="5 8" id="KW-0378">Hydrolase</keyword>
<dbReference type="GO" id="GO:0050532">
    <property type="term" value="F:2-phosphosulfolactate phosphatase activity"/>
    <property type="evidence" value="ECO:0007669"/>
    <property type="project" value="UniProtKB-UniRule"/>
</dbReference>
<dbReference type="HAMAP" id="MF_00490">
    <property type="entry name" value="ComB"/>
    <property type="match status" value="1"/>
</dbReference>
<keyword evidence="6 8" id="KW-0460">Magnesium</keyword>
<dbReference type="AlphaFoldDB" id="A0A4Q7P9R1"/>
<dbReference type="EMBL" id="SGXG01000001">
    <property type="protein sequence ID" value="RZS96976.1"/>
    <property type="molecule type" value="Genomic_DNA"/>
</dbReference>
<evidence type="ECO:0000256" key="8">
    <source>
        <dbReference type="HAMAP-Rule" id="MF_00490"/>
    </source>
</evidence>